<reference evidence="3 4" key="1">
    <citation type="submission" date="2015-07" db="EMBL/GenBank/DDBJ databases">
        <authorList>
            <person name="Noorani M."/>
        </authorList>
    </citation>
    <scope>NUCLEOTIDE SEQUENCE [LARGE SCALE GENOMIC DNA]</scope>
    <source>
        <strain evidence="3 4">KCTC 42284</strain>
    </source>
</reference>
<protein>
    <recommendedName>
        <fullName evidence="2">Peptidase C39 domain-containing protein</fullName>
    </recommendedName>
</protein>
<dbReference type="Gene3D" id="3.90.70.10">
    <property type="entry name" value="Cysteine proteinases"/>
    <property type="match status" value="1"/>
</dbReference>
<sequence>MGCSTGEEDAKRTMSANSAGPARPQAIPIEAQPDSTTCGPTCLHALYRHYGVELPLEQIIDEIQRLDHGGTLDVFLANHALARGFQARLYTYNLQVFDPTWFAADEVDLADKLAAQCRLKRRERLKTATTGYLEYLAGGGTILFEDLSRRLLRTLLERGEPILTGLSATYLYRSAREFGPDDADDDLRGEPVGHFVLLTGYDRHRRQVLISDPTHPNPRGTRHYRVHIDRVIGAILLGALTYDANLLILTPCAN</sequence>
<dbReference type="KEGG" id="wma:WM2015_1511"/>
<evidence type="ECO:0000313" key="4">
    <source>
        <dbReference type="Proteomes" id="UP000066624"/>
    </source>
</evidence>
<accession>A0A0K0XW78</accession>
<dbReference type="AlphaFoldDB" id="A0A0K0XW78"/>
<feature type="region of interest" description="Disordered" evidence="1">
    <location>
        <begin position="1"/>
        <end position="26"/>
    </location>
</feature>
<dbReference type="GO" id="GO:0016020">
    <property type="term" value="C:membrane"/>
    <property type="evidence" value="ECO:0007669"/>
    <property type="project" value="InterPro"/>
</dbReference>
<proteinExistence type="predicted"/>
<gene>
    <name evidence="3" type="ORF">WM2015_1511</name>
</gene>
<evidence type="ECO:0000259" key="2">
    <source>
        <dbReference type="Pfam" id="PF03412"/>
    </source>
</evidence>
<dbReference type="Proteomes" id="UP000066624">
    <property type="component" value="Chromosome"/>
</dbReference>
<dbReference type="GO" id="GO:0008233">
    <property type="term" value="F:peptidase activity"/>
    <property type="evidence" value="ECO:0007669"/>
    <property type="project" value="InterPro"/>
</dbReference>
<dbReference type="STRING" id="1579979.WM2015_1511"/>
<dbReference type="EMBL" id="CP012154">
    <property type="protein sequence ID" value="AKS41882.1"/>
    <property type="molecule type" value="Genomic_DNA"/>
</dbReference>
<name>A0A0K0XW78_9GAMM</name>
<dbReference type="GO" id="GO:0005524">
    <property type="term" value="F:ATP binding"/>
    <property type="evidence" value="ECO:0007669"/>
    <property type="project" value="InterPro"/>
</dbReference>
<keyword evidence="4" id="KW-1185">Reference proteome</keyword>
<dbReference type="Pfam" id="PF03412">
    <property type="entry name" value="Peptidase_C39"/>
    <property type="match status" value="1"/>
</dbReference>
<evidence type="ECO:0000313" key="3">
    <source>
        <dbReference type="EMBL" id="AKS41882.1"/>
    </source>
</evidence>
<dbReference type="PATRIC" id="fig|1579979.3.peg.1550"/>
<organism evidence="3 4">
    <name type="scientific">Wenzhouxiangella marina</name>
    <dbReference type="NCBI Taxonomy" id="1579979"/>
    <lineage>
        <taxon>Bacteria</taxon>
        <taxon>Pseudomonadati</taxon>
        <taxon>Pseudomonadota</taxon>
        <taxon>Gammaproteobacteria</taxon>
        <taxon>Chromatiales</taxon>
        <taxon>Wenzhouxiangellaceae</taxon>
        <taxon>Wenzhouxiangella</taxon>
    </lineage>
</organism>
<dbReference type="InterPro" id="IPR005074">
    <property type="entry name" value="Peptidase_C39"/>
</dbReference>
<evidence type="ECO:0000256" key="1">
    <source>
        <dbReference type="SAM" id="MobiDB-lite"/>
    </source>
</evidence>
<feature type="domain" description="Peptidase C39" evidence="2">
    <location>
        <begin position="28"/>
        <end position="96"/>
    </location>
</feature>
<dbReference type="GO" id="GO:0006508">
    <property type="term" value="P:proteolysis"/>
    <property type="evidence" value="ECO:0007669"/>
    <property type="project" value="InterPro"/>
</dbReference>